<accession>A0A9P8Y5B4</accession>
<dbReference type="SMART" id="SM00028">
    <property type="entry name" value="TPR"/>
    <property type="match status" value="6"/>
</dbReference>
<evidence type="ECO:0000313" key="3">
    <source>
        <dbReference type="EMBL" id="KAH7029852.1"/>
    </source>
</evidence>
<dbReference type="SUPFAM" id="SSF52540">
    <property type="entry name" value="P-loop containing nucleoside triphosphate hydrolases"/>
    <property type="match status" value="1"/>
</dbReference>
<dbReference type="EMBL" id="JAGTJQ010000006">
    <property type="protein sequence ID" value="KAH7029852.1"/>
    <property type="molecule type" value="Genomic_DNA"/>
</dbReference>
<dbReference type="InterPro" id="IPR027417">
    <property type="entry name" value="P-loop_NTPase"/>
</dbReference>
<feature type="domain" description="NB-ARC" evidence="1">
    <location>
        <begin position="360"/>
        <end position="508"/>
    </location>
</feature>
<reference evidence="3" key="1">
    <citation type="journal article" date="2021" name="Nat. Commun.">
        <title>Genetic determinants of endophytism in the Arabidopsis root mycobiome.</title>
        <authorList>
            <person name="Mesny F."/>
            <person name="Miyauchi S."/>
            <person name="Thiergart T."/>
            <person name="Pickel B."/>
            <person name="Atanasova L."/>
            <person name="Karlsson M."/>
            <person name="Huettel B."/>
            <person name="Barry K.W."/>
            <person name="Haridas S."/>
            <person name="Chen C."/>
            <person name="Bauer D."/>
            <person name="Andreopoulos W."/>
            <person name="Pangilinan J."/>
            <person name="LaButti K."/>
            <person name="Riley R."/>
            <person name="Lipzen A."/>
            <person name="Clum A."/>
            <person name="Drula E."/>
            <person name="Henrissat B."/>
            <person name="Kohler A."/>
            <person name="Grigoriev I.V."/>
            <person name="Martin F.M."/>
            <person name="Hacquard S."/>
        </authorList>
    </citation>
    <scope>NUCLEOTIDE SEQUENCE</scope>
    <source>
        <strain evidence="3">MPI-CAGE-CH-0230</strain>
    </source>
</reference>
<dbReference type="Pfam" id="PF01048">
    <property type="entry name" value="PNP_UDP_1"/>
    <property type="match status" value="1"/>
</dbReference>
<name>A0A9P8Y5B4_9PEZI</name>
<dbReference type="Proteomes" id="UP000756346">
    <property type="component" value="Unassembled WGS sequence"/>
</dbReference>
<dbReference type="NCBIfam" id="NF040586">
    <property type="entry name" value="FxSxx_TPR"/>
    <property type="match status" value="1"/>
</dbReference>
<keyword evidence="4" id="KW-1185">Reference proteome</keyword>
<dbReference type="RefSeq" id="XP_046012140.1">
    <property type="nucleotide sequence ID" value="XM_046158944.1"/>
</dbReference>
<organism evidence="3 4">
    <name type="scientific">Microdochium trichocladiopsis</name>
    <dbReference type="NCBI Taxonomy" id="1682393"/>
    <lineage>
        <taxon>Eukaryota</taxon>
        <taxon>Fungi</taxon>
        <taxon>Dikarya</taxon>
        <taxon>Ascomycota</taxon>
        <taxon>Pezizomycotina</taxon>
        <taxon>Sordariomycetes</taxon>
        <taxon>Xylariomycetidae</taxon>
        <taxon>Xylariales</taxon>
        <taxon>Microdochiaceae</taxon>
        <taxon>Microdochium</taxon>
    </lineage>
</organism>
<dbReference type="GO" id="GO:0043531">
    <property type="term" value="F:ADP binding"/>
    <property type="evidence" value="ECO:0007669"/>
    <property type="project" value="InterPro"/>
</dbReference>
<dbReference type="InterPro" id="IPR053137">
    <property type="entry name" value="NLR-like"/>
</dbReference>
<dbReference type="InterPro" id="IPR000845">
    <property type="entry name" value="Nucleoside_phosphorylase_d"/>
</dbReference>
<evidence type="ECO:0000259" key="2">
    <source>
        <dbReference type="Pfam" id="PF01048"/>
    </source>
</evidence>
<dbReference type="Gene3D" id="3.40.50.1580">
    <property type="entry name" value="Nucleoside phosphorylase domain"/>
    <property type="match status" value="1"/>
</dbReference>
<feature type="domain" description="Nucleoside phosphorylase" evidence="2">
    <location>
        <begin position="12"/>
        <end position="303"/>
    </location>
</feature>
<dbReference type="InterPro" id="IPR011990">
    <property type="entry name" value="TPR-like_helical_dom_sf"/>
</dbReference>
<evidence type="ECO:0000259" key="1">
    <source>
        <dbReference type="Pfam" id="PF00931"/>
    </source>
</evidence>
<evidence type="ECO:0000313" key="4">
    <source>
        <dbReference type="Proteomes" id="UP000756346"/>
    </source>
</evidence>
<dbReference type="PANTHER" id="PTHR46082">
    <property type="entry name" value="ATP/GTP-BINDING PROTEIN-RELATED"/>
    <property type="match status" value="1"/>
</dbReference>
<dbReference type="Pfam" id="PF13374">
    <property type="entry name" value="TPR_10"/>
    <property type="match status" value="1"/>
</dbReference>
<dbReference type="Pfam" id="PF00931">
    <property type="entry name" value="NB-ARC"/>
    <property type="match status" value="1"/>
</dbReference>
<dbReference type="GO" id="GO:0003824">
    <property type="term" value="F:catalytic activity"/>
    <property type="evidence" value="ECO:0007669"/>
    <property type="project" value="InterPro"/>
</dbReference>
<sequence length="1042" mass="115228">MVNSVAARDFTVGWVCALPIELAAAVQMMDEQFADLPSFPTDSNLYSFGRIGVHNVVAASLPAGQMGTNQAAVVASQMRLNFPSLRFGVLVGIAGGVPNSEEDIDIRLGDVVISQPFGRHGGVVQYDFGKTGPGGSIARTGTLNTPPTILLNALAKLRAKDLLSDTRVLDHLSKISSSPKFASPGPTQDVLFHASSLHLGGATCAECRPADIVIREPRSTTDPALFFGTIASGNQVMRDGVTRDRYSQDLGGVLCFEMEAAGLMNNLPCLVVRGICDYADAHKNKLWQPYAAATAAAVTKELLSIVPPLAAKADSHSIETARAKRHFFVPFGQNENFVGREDILQQLLERIHPTAFPNTCQRTVIEGLGGMGKTQVAIESAYRVREAHPDCSVFWVPAVDMVVFENAYREIGLVLGVEGVESEGADVKTMVKSALSGDDAGQWLLVVDNADDIVLMTDGRLQSYLPMSRQGSILFTTRNHHVASRLAIGKGLFRLQPLDGSESAQLLHQGLQTSQIGDPQSTMDLLDFLASLPLAIRQASAYMASNAHVTVARYLGYCTSSDQTTIKLLSKDFDAQDRYEASQNPVATTWLISFEQVALDSPLAARYLRSICYFEEKDIPLALLAAEGDEMERDEALSTLKAYAFIKDRENPDRFDIHRLVRLTMRNWLQSRGEQSRQVTEVTHQLWMVFPVPSLGNREVWTAFLPHAHAALVFRNECTDKMVVRMLQDAMGLCYLLLRKFHEAEKMLRTSPELLETLFGPGHKYIDDTRNHHAFALSRIGKYEEAEQIYRQVLQDLESALSQQDPTTLDCMVDLGRVLGKQGKYEEAEQIHKTVVELQKHALGREGPAALASMRNWALLLSEQERFEEAEPMMREVVQQSEELMGSEDLVVLMRCHDLADVLARQGKYEEADQILSKTLASMNKVQGPEDPQTLDIMESFAGVLRSQGRYEEAEQMFRQVLVSMGKVLGPEHPEALNITHRLAMILYEQGKYEEAALIYKKILSVQTPLLGVEHPDTLRTIGRLRLVLTILGKDVAAEDIH</sequence>
<dbReference type="Pfam" id="PF13424">
    <property type="entry name" value="TPR_12"/>
    <property type="match status" value="3"/>
</dbReference>
<dbReference type="PANTHER" id="PTHR46082:SF6">
    <property type="entry name" value="AAA+ ATPASE DOMAIN-CONTAINING PROTEIN-RELATED"/>
    <property type="match status" value="1"/>
</dbReference>
<gene>
    <name evidence="3" type="ORF">B0I36DRAFT_364325</name>
</gene>
<dbReference type="InterPro" id="IPR035994">
    <property type="entry name" value="Nucleoside_phosphorylase_sf"/>
</dbReference>
<comment type="caution">
    <text evidence="3">The sequence shown here is derived from an EMBL/GenBank/DDBJ whole genome shotgun (WGS) entry which is preliminary data.</text>
</comment>
<dbReference type="GO" id="GO:0009116">
    <property type="term" value="P:nucleoside metabolic process"/>
    <property type="evidence" value="ECO:0007669"/>
    <property type="project" value="InterPro"/>
</dbReference>
<dbReference type="SUPFAM" id="SSF53167">
    <property type="entry name" value="Purine and uridine phosphorylases"/>
    <property type="match status" value="1"/>
</dbReference>
<protein>
    <submittedName>
        <fullName evidence="3">Kinesin light chain</fullName>
    </submittedName>
</protein>
<dbReference type="InterPro" id="IPR002182">
    <property type="entry name" value="NB-ARC"/>
</dbReference>
<dbReference type="SUPFAM" id="SSF48452">
    <property type="entry name" value="TPR-like"/>
    <property type="match status" value="1"/>
</dbReference>
<dbReference type="GeneID" id="70188490"/>
<dbReference type="InterPro" id="IPR019734">
    <property type="entry name" value="TPR_rpt"/>
</dbReference>
<dbReference type="OrthoDB" id="626167at2759"/>
<proteinExistence type="predicted"/>
<dbReference type="Gene3D" id="3.40.50.300">
    <property type="entry name" value="P-loop containing nucleotide triphosphate hydrolases"/>
    <property type="match status" value="1"/>
</dbReference>
<dbReference type="Gene3D" id="1.25.40.10">
    <property type="entry name" value="Tetratricopeptide repeat domain"/>
    <property type="match status" value="2"/>
</dbReference>
<dbReference type="AlphaFoldDB" id="A0A9P8Y5B4"/>